<dbReference type="AlphaFoldDB" id="A0AAU8C7H9"/>
<dbReference type="RefSeq" id="WP_353628571.1">
    <property type="nucleotide sequence ID" value="NZ_CP159195.1"/>
</dbReference>
<dbReference type="Pfam" id="PF01755">
    <property type="entry name" value="Glyco_transf_25"/>
    <property type="match status" value="1"/>
</dbReference>
<reference evidence="2" key="2">
    <citation type="submission" date="2024-06" db="EMBL/GenBank/DDBJ databases">
        <authorList>
            <person name="Deng Y."/>
        </authorList>
    </citation>
    <scope>NUCLEOTIDE SEQUENCE</scope>
    <source>
        <strain evidence="2">TCYB15</strain>
        <plasmid evidence="2">pZYJ02</plasmid>
    </source>
</reference>
<feature type="domain" description="Glycosyl transferase family 25" evidence="1">
    <location>
        <begin position="2"/>
        <end position="215"/>
    </location>
</feature>
<dbReference type="InterPro" id="IPR002654">
    <property type="entry name" value="Glyco_trans_25"/>
</dbReference>
<organism evidence="2">
    <name type="scientific">Sulfitobacter sp. TCYB15</name>
    <dbReference type="NCBI Taxonomy" id="3229275"/>
    <lineage>
        <taxon>Bacteria</taxon>
        <taxon>Pseudomonadati</taxon>
        <taxon>Pseudomonadota</taxon>
        <taxon>Alphaproteobacteria</taxon>
        <taxon>Rhodobacterales</taxon>
        <taxon>Roseobacteraceae</taxon>
        <taxon>Sulfitobacter</taxon>
    </lineage>
</organism>
<dbReference type="EMBL" id="CP159195">
    <property type="protein sequence ID" value="XCF12005.1"/>
    <property type="molecule type" value="Genomic_DNA"/>
</dbReference>
<sequence length="281" mass="32898">MDTYLINLERRPDRLSEVSRKMADLGLPFKIFRAVDGQDEDAKLPDLKPHLFVINQKKQPVRGEIACAASHIAVWRQFLETDEEYALIIEDDIDIAPELEMVQKQMPGLGLDFLNLSSNAPYTYTLDEETLSQLANDAVRTRPTVFERSRRRLWRRLEWRRRWRIFHLHPLPNGHVACECDPAPLLGSGYIVSRRAAEAFLQTTEHLFFPVDLVWRHAPGMLRQGFLARPIVTQTDKDSDIPGRFDQGKMALKYRLLRPFLKSRRLRRRFDVLRLYGVLRH</sequence>
<geneLocation type="plasmid" evidence="2">
    <name>pZYJ02</name>
</geneLocation>
<evidence type="ECO:0000313" key="2">
    <source>
        <dbReference type="EMBL" id="XCF12005.1"/>
    </source>
</evidence>
<dbReference type="KEGG" id="suly:ABM428_16475"/>
<proteinExistence type="predicted"/>
<protein>
    <submittedName>
        <fullName evidence="2">Glycosyltransferase family 25 protein</fullName>
    </submittedName>
</protein>
<keyword evidence="2" id="KW-0614">Plasmid</keyword>
<gene>
    <name evidence="2" type="ORF">ABM428_16475</name>
</gene>
<dbReference type="CDD" id="cd06532">
    <property type="entry name" value="Glyco_transf_25"/>
    <property type="match status" value="1"/>
</dbReference>
<reference evidence="2" key="1">
    <citation type="journal article" date="2020" name="Int. J. Syst. Evol. Microbiol.">
        <title>Notification of changes in taxonomic opinion previously published outside the IJSEM.</title>
        <authorList>
            <person name="Oren A."/>
            <person name="Garrity G."/>
        </authorList>
    </citation>
    <scope>NUCLEOTIDE SEQUENCE</scope>
    <source>
        <strain evidence="2">TCYB15</strain>
    </source>
</reference>
<accession>A0AAU8C7H9</accession>
<name>A0AAU8C7H9_9RHOB</name>
<evidence type="ECO:0000259" key="1">
    <source>
        <dbReference type="Pfam" id="PF01755"/>
    </source>
</evidence>